<evidence type="ECO:0000313" key="1">
    <source>
        <dbReference type="EMBL" id="TFK69743.1"/>
    </source>
</evidence>
<proteinExistence type="predicted"/>
<evidence type="ECO:0000313" key="2">
    <source>
        <dbReference type="Proteomes" id="UP000308600"/>
    </source>
</evidence>
<dbReference type="Proteomes" id="UP000308600">
    <property type="component" value="Unassembled WGS sequence"/>
</dbReference>
<reference evidence="1 2" key="1">
    <citation type="journal article" date="2019" name="Nat. Ecol. Evol.">
        <title>Megaphylogeny resolves global patterns of mushroom evolution.</title>
        <authorList>
            <person name="Varga T."/>
            <person name="Krizsan K."/>
            <person name="Foldi C."/>
            <person name="Dima B."/>
            <person name="Sanchez-Garcia M."/>
            <person name="Sanchez-Ramirez S."/>
            <person name="Szollosi G.J."/>
            <person name="Szarkandi J.G."/>
            <person name="Papp V."/>
            <person name="Albert L."/>
            <person name="Andreopoulos W."/>
            <person name="Angelini C."/>
            <person name="Antonin V."/>
            <person name="Barry K.W."/>
            <person name="Bougher N.L."/>
            <person name="Buchanan P."/>
            <person name="Buyck B."/>
            <person name="Bense V."/>
            <person name="Catcheside P."/>
            <person name="Chovatia M."/>
            <person name="Cooper J."/>
            <person name="Damon W."/>
            <person name="Desjardin D."/>
            <person name="Finy P."/>
            <person name="Geml J."/>
            <person name="Haridas S."/>
            <person name="Hughes K."/>
            <person name="Justo A."/>
            <person name="Karasinski D."/>
            <person name="Kautmanova I."/>
            <person name="Kiss B."/>
            <person name="Kocsube S."/>
            <person name="Kotiranta H."/>
            <person name="LaButti K.M."/>
            <person name="Lechner B.E."/>
            <person name="Liimatainen K."/>
            <person name="Lipzen A."/>
            <person name="Lukacs Z."/>
            <person name="Mihaltcheva S."/>
            <person name="Morgado L.N."/>
            <person name="Niskanen T."/>
            <person name="Noordeloos M.E."/>
            <person name="Ohm R.A."/>
            <person name="Ortiz-Santana B."/>
            <person name="Ovrebo C."/>
            <person name="Racz N."/>
            <person name="Riley R."/>
            <person name="Savchenko A."/>
            <person name="Shiryaev A."/>
            <person name="Soop K."/>
            <person name="Spirin V."/>
            <person name="Szebenyi C."/>
            <person name="Tomsovsky M."/>
            <person name="Tulloss R.E."/>
            <person name="Uehling J."/>
            <person name="Grigoriev I.V."/>
            <person name="Vagvolgyi C."/>
            <person name="Papp T."/>
            <person name="Martin F.M."/>
            <person name="Miettinen O."/>
            <person name="Hibbett D.S."/>
            <person name="Nagy L.G."/>
        </authorList>
    </citation>
    <scope>NUCLEOTIDE SEQUENCE [LARGE SCALE GENOMIC DNA]</scope>
    <source>
        <strain evidence="1 2">NL-1719</strain>
    </source>
</reference>
<organism evidence="1 2">
    <name type="scientific">Pluteus cervinus</name>
    <dbReference type="NCBI Taxonomy" id="181527"/>
    <lineage>
        <taxon>Eukaryota</taxon>
        <taxon>Fungi</taxon>
        <taxon>Dikarya</taxon>
        <taxon>Basidiomycota</taxon>
        <taxon>Agaricomycotina</taxon>
        <taxon>Agaricomycetes</taxon>
        <taxon>Agaricomycetidae</taxon>
        <taxon>Agaricales</taxon>
        <taxon>Pluteineae</taxon>
        <taxon>Pluteaceae</taxon>
        <taxon>Pluteus</taxon>
    </lineage>
</organism>
<dbReference type="EMBL" id="ML208325">
    <property type="protein sequence ID" value="TFK69743.1"/>
    <property type="molecule type" value="Genomic_DNA"/>
</dbReference>
<protein>
    <submittedName>
        <fullName evidence="1">Uncharacterized protein</fullName>
    </submittedName>
</protein>
<accession>A0ACD3AUS9</accession>
<sequence length="594" mass="67757">MWLRVERRRVFVTWPRLSHRRHVLTFVANYSSSPLIVDIDYDTDQNTPRKIEKEITELYIQIASLQSLAQRTGQKISKQVRHLEGQIRGLKSTRNTLVPIGSLHADILQEIFVISSRSWGGRAALVISWTSHWWRRLALETSALWSFIDYSNPRWLQTALARTNDRELEFHLRFDLPNFRDIVQVSLDKLHRTKLLAIHANSPIDFPILSSAWATPAPILVELSLHLIILPLDLFSGICPSLRSLTLTMCGFSWSSIPTHPGTTKFHITSPVLRISVDDLINRMQIAGPTLQELYMELALSSPPPQLSASHHLQPRIRLERLTSLALIDSDPDEICAVLDQVLLPEHLDIHVHVRAGHPEKQIAAMMALIRARNLPKWLVKTIEVQEGLFEMVHEREVGNAKVYNRTLVQLGLIDWGADTQCPILQVLEVFPHSAVKHLSLDTRGVEPGDTAILDYFSVMGTVELLTIHIGSFPTFIRHIISQNRRLHTLTQKSPNTKLVLNEKLVKICLDEMSFQGLKEIRLEGHHGNGASLWGDGDYNGLRYWLAWRNLLKIRLHALVLFGEIRPATRKQKMEAWFGSIVDDLNIGSRMDTE</sequence>
<keyword evidence="2" id="KW-1185">Reference proteome</keyword>
<name>A0ACD3AUS9_9AGAR</name>
<gene>
    <name evidence="1" type="ORF">BDN72DRAFT_959349</name>
</gene>